<name>A0A672JF47_SALFA</name>
<dbReference type="Pfam" id="PF07654">
    <property type="entry name" value="C1-set"/>
    <property type="match status" value="1"/>
</dbReference>
<dbReference type="InParanoid" id="A0A672JF47"/>
<dbReference type="PROSITE" id="PS50835">
    <property type="entry name" value="IG_LIKE"/>
    <property type="match status" value="1"/>
</dbReference>
<keyword evidence="1" id="KW-0393">Immunoglobulin domain</keyword>
<dbReference type="AlphaFoldDB" id="A0A672JF47"/>
<evidence type="ECO:0000313" key="4">
    <source>
        <dbReference type="Proteomes" id="UP000472267"/>
    </source>
</evidence>
<dbReference type="OMA" id="SHITHPD"/>
<dbReference type="InterPro" id="IPR036179">
    <property type="entry name" value="Ig-like_dom_sf"/>
</dbReference>
<dbReference type="InterPro" id="IPR013783">
    <property type="entry name" value="Ig-like_fold"/>
</dbReference>
<evidence type="ECO:0000259" key="2">
    <source>
        <dbReference type="PROSITE" id="PS50835"/>
    </source>
</evidence>
<accession>A0A672JF47</accession>
<dbReference type="SUPFAM" id="SSF48726">
    <property type="entry name" value="Immunoglobulin"/>
    <property type="match status" value="1"/>
</dbReference>
<dbReference type="InterPro" id="IPR050380">
    <property type="entry name" value="Immune_Resp_Modulators"/>
</dbReference>
<reference evidence="3" key="1">
    <citation type="submission" date="2019-06" db="EMBL/GenBank/DDBJ databases">
        <authorList>
            <consortium name="Wellcome Sanger Institute Data Sharing"/>
        </authorList>
    </citation>
    <scope>NUCLEOTIDE SEQUENCE [LARGE SCALE GENOMIC DNA]</scope>
</reference>
<dbReference type="Ensembl" id="ENSSFAT00005053372.1">
    <property type="protein sequence ID" value="ENSSFAP00005051725.1"/>
    <property type="gene ID" value="ENSSFAG00005024824.1"/>
</dbReference>
<protein>
    <recommendedName>
        <fullName evidence="2">Ig-like domain-containing protein</fullName>
    </recommendedName>
</protein>
<keyword evidence="4" id="KW-1185">Reference proteome</keyword>
<proteinExistence type="predicted"/>
<sequence>MVSALYVLTGCYLSSGVQSVGHLLYLKCKLAEQETFQNADGQSETRTVHRDTESCWFIGFSCAVGTYLDMRLYLEEKDADHRECELHRFDPNGVHVPWPRQGLDDYNYWFNCTIRHRLFTLTSFLRQPSHYPAPDQVGVWPVLQNGQVLPASGNDNLLTTCLFFFIVALIMRTNTPKVKTSLGLHTTLDCHFVIDHDASDYTVEWASQIDGETRQLFSHNTRSGLTLGTGVDLKALQKGNASYGQPAVDRVTKGTFTCSMSVDRLVATLRIDWTIEVRPKVSINVGSILLLAENSPERAITCIAEDFYPENVEVLWTQIRSTHLSQLGRGPVPAALSKNVRVVGSEANGTLSMIANLDLHPLVKDSGTQFTCSVFHQSLRVPIRRSFIIYVEGESSSWYSHGIIIICFSTARRWLFRVR</sequence>
<evidence type="ECO:0000256" key="1">
    <source>
        <dbReference type="ARBA" id="ARBA00023319"/>
    </source>
</evidence>
<dbReference type="SMART" id="SM00407">
    <property type="entry name" value="IGc1"/>
    <property type="match status" value="1"/>
</dbReference>
<dbReference type="InterPro" id="IPR007110">
    <property type="entry name" value="Ig-like_dom"/>
</dbReference>
<dbReference type="Proteomes" id="UP000472267">
    <property type="component" value="Chromosome 14"/>
</dbReference>
<reference evidence="3" key="3">
    <citation type="submission" date="2025-09" db="UniProtKB">
        <authorList>
            <consortium name="Ensembl"/>
        </authorList>
    </citation>
    <scope>IDENTIFICATION</scope>
</reference>
<dbReference type="InterPro" id="IPR003597">
    <property type="entry name" value="Ig_C1-set"/>
</dbReference>
<dbReference type="PANTHER" id="PTHR23411">
    <property type="entry name" value="TAPASIN"/>
    <property type="match status" value="1"/>
</dbReference>
<feature type="domain" description="Ig-like" evidence="2">
    <location>
        <begin position="279"/>
        <end position="384"/>
    </location>
</feature>
<dbReference type="Gene3D" id="2.60.40.10">
    <property type="entry name" value="Immunoglobulins"/>
    <property type="match status" value="2"/>
</dbReference>
<reference evidence="3" key="2">
    <citation type="submission" date="2025-08" db="UniProtKB">
        <authorList>
            <consortium name="Ensembl"/>
        </authorList>
    </citation>
    <scope>IDENTIFICATION</scope>
</reference>
<evidence type="ECO:0000313" key="3">
    <source>
        <dbReference type="Ensembl" id="ENSSFAP00005051725.1"/>
    </source>
</evidence>
<organism evidence="3 4">
    <name type="scientific">Salarias fasciatus</name>
    <name type="common">Jewelled blenny</name>
    <name type="synonym">Blennius fasciatus</name>
    <dbReference type="NCBI Taxonomy" id="181472"/>
    <lineage>
        <taxon>Eukaryota</taxon>
        <taxon>Metazoa</taxon>
        <taxon>Chordata</taxon>
        <taxon>Craniata</taxon>
        <taxon>Vertebrata</taxon>
        <taxon>Euteleostomi</taxon>
        <taxon>Actinopterygii</taxon>
        <taxon>Neopterygii</taxon>
        <taxon>Teleostei</taxon>
        <taxon>Neoteleostei</taxon>
        <taxon>Acanthomorphata</taxon>
        <taxon>Ovalentaria</taxon>
        <taxon>Blenniimorphae</taxon>
        <taxon>Blenniiformes</taxon>
        <taxon>Blennioidei</taxon>
        <taxon>Blenniidae</taxon>
        <taxon>Salariinae</taxon>
        <taxon>Salarias</taxon>
    </lineage>
</organism>